<evidence type="ECO:0000313" key="2">
    <source>
        <dbReference type="EMBL" id="KAL0917156.1"/>
    </source>
</evidence>
<dbReference type="AlphaFoldDB" id="A0ABD0V3Q3"/>
<dbReference type="InterPro" id="IPR056636">
    <property type="entry name" value="DUF7734"/>
</dbReference>
<gene>
    <name evidence="2" type="ORF">M5K25_012203</name>
</gene>
<proteinExistence type="predicted"/>
<dbReference type="Proteomes" id="UP001552299">
    <property type="component" value="Unassembled WGS sequence"/>
</dbReference>
<organism evidence="2 3">
    <name type="scientific">Dendrobium thyrsiflorum</name>
    <name type="common">Pinecone-like raceme dendrobium</name>
    <name type="synonym">Orchid</name>
    <dbReference type="NCBI Taxonomy" id="117978"/>
    <lineage>
        <taxon>Eukaryota</taxon>
        <taxon>Viridiplantae</taxon>
        <taxon>Streptophyta</taxon>
        <taxon>Embryophyta</taxon>
        <taxon>Tracheophyta</taxon>
        <taxon>Spermatophyta</taxon>
        <taxon>Magnoliopsida</taxon>
        <taxon>Liliopsida</taxon>
        <taxon>Asparagales</taxon>
        <taxon>Orchidaceae</taxon>
        <taxon>Epidendroideae</taxon>
        <taxon>Malaxideae</taxon>
        <taxon>Dendrobiinae</taxon>
        <taxon>Dendrobium</taxon>
    </lineage>
</organism>
<comment type="caution">
    <text evidence="2">The sequence shown here is derived from an EMBL/GenBank/DDBJ whole genome shotgun (WGS) entry which is preliminary data.</text>
</comment>
<reference evidence="2 3" key="1">
    <citation type="journal article" date="2024" name="Plant Biotechnol. J.">
        <title>Dendrobium thyrsiflorum genome and its molecular insights into genes involved in important horticultural traits.</title>
        <authorList>
            <person name="Chen B."/>
            <person name="Wang J.Y."/>
            <person name="Zheng P.J."/>
            <person name="Li K.L."/>
            <person name="Liang Y.M."/>
            <person name="Chen X.F."/>
            <person name="Zhang C."/>
            <person name="Zhao X."/>
            <person name="He X."/>
            <person name="Zhang G.Q."/>
            <person name="Liu Z.J."/>
            <person name="Xu Q."/>
        </authorList>
    </citation>
    <scope>NUCLEOTIDE SEQUENCE [LARGE SCALE GENOMIC DNA]</scope>
    <source>
        <strain evidence="2">GZMU011</strain>
    </source>
</reference>
<keyword evidence="3" id="KW-1185">Reference proteome</keyword>
<accession>A0ABD0V3Q3</accession>
<evidence type="ECO:0000259" key="1">
    <source>
        <dbReference type="Pfam" id="PF24869"/>
    </source>
</evidence>
<evidence type="ECO:0000313" key="3">
    <source>
        <dbReference type="Proteomes" id="UP001552299"/>
    </source>
</evidence>
<feature type="domain" description="DUF7734" evidence="1">
    <location>
        <begin position="75"/>
        <end position="158"/>
    </location>
</feature>
<name>A0ABD0V3Q3_DENTH</name>
<dbReference type="PANTHER" id="PTHR36729">
    <property type="entry name" value="EXPRESSED PROTEIN"/>
    <property type="match status" value="1"/>
</dbReference>
<sequence>MLVHRLCLLPPAMPVPVSSSFVQRFPTLASGRPRRPLMFQFCRARRRLIRYEEDNNVEEEEEEEEEEHGYNAEIAMLESYTESARSEVLLVGATVDGVVEQVLIFKGYSSCLSSRTAIDPSKSVLPAKAIIQSIDVIKGPFDPSCIDYLEKGLTFDEFIVRSKGKLRK</sequence>
<dbReference type="EMBL" id="JANQDX010000010">
    <property type="protein sequence ID" value="KAL0917156.1"/>
    <property type="molecule type" value="Genomic_DNA"/>
</dbReference>
<dbReference type="Pfam" id="PF24869">
    <property type="entry name" value="DUF7734"/>
    <property type="match status" value="1"/>
</dbReference>
<dbReference type="PANTHER" id="PTHR36729:SF2">
    <property type="entry name" value="EXPRESSED PROTEIN"/>
    <property type="match status" value="1"/>
</dbReference>
<protein>
    <recommendedName>
        <fullName evidence="1">DUF7734 domain-containing protein</fullName>
    </recommendedName>
</protein>